<gene>
    <name evidence="1" type="ORF">Tco_0954192</name>
</gene>
<comment type="caution">
    <text evidence="1">The sequence shown here is derived from an EMBL/GenBank/DDBJ whole genome shotgun (WGS) entry which is preliminary data.</text>
</comment>
<organism evidence="1 2">
    <name type="scientific">Tanacetum coccineum</name>
    <dbReference type="NCBI Taxonomy" id="301880"/>
    <lineage>
        <taxon>Eukaryota</taxon>
        <taxon>Viridiplantae</taxon>
        <taxon>Streptophyta</taxon>
        <taxon>Embryophyta</taxon>
        <taxon>Tracheophyta</taxon>
        <taxon>Spermatophyta</taxon>
        <taxon>Magnoliopsida</taxon>
        <taxon>eudicotyledons</taxon>
        <taxon>Gunneridae</taxon>
        <taxon>Pentapetalae</taxon>
        <taxon>asterids</taxon>
        <taxon>campanulids</taxon>
        <taxon>Asterales</taxon>
        <taxon>Asteraceae</taxon>
        <taxon>Asteroideae</taxon>
        <taxon>Anthemideae</taxon>
        <taxon>Anthemidinae</taxon>
        <taxon>Tanacetum</taxon>
    </lineage>
</organism>
<proteinExistence type="predicted"/>
<accession>A0ABQ5E238</accession>
<keyword evidence="2" id="KW-1185">Reference proteome</keyword>
<protein>
    <submittedName>
        <fullName evidence="1">Uncharacterized protein</fullName>
    </submittedName>
</protein>
<name>A0ABQ5E238_9ASTR</name>
<reference evidence="1" key="2">
    <citation type="submission" date="2022-01" db="EMBL/GenBank/DDBJ databases">
        <authorList>
            <person name="Yamashiro T."/>
            <person name="Shiraishi A."/>
            <person name="Satake H."/>
            <person name="Nakayama K."/>
        </authorList>
    </citation>
    <scope>NUCLEOTIDE SEQUENCE</scope>
</reference>
<dbReference type="EMBL" id="BQNB010015905">
    <property type="protein sequence ID" value="GJT45477.1"/>
    <property type="molecule type" value="Genomic_DNA"/>
</dbReference>
<sequence length="128" mass="14986">MGLWLTSIIVRRSDDKEYEFSYVDLPRLSLNDVEDMYLLQLSKVKKLCDGTLMKICDNLIDMVNTNKVGKGNIRLKGKDWTDNDVTQSNEMVKKIDQTLKYREQLRRLEEYVGGCPKIINPHVYVRPM</sequence>
<evidence type="ECO:0000313" key="1">
    <source>
        <dbReference type="EMBL" id="GJT45477.1"/>
    </source>
</evidence>
<reference evidence="1" key="1">
    <citation type="journal article" date="2022" name="Int. J. Mol. Sci.">
        <title>Draft Genome of Tanacetum Coccineum: Genomic Comparison of Closely Related Tanacetum-Family Plants.</title>
        <authorList>
            <person name="Yamashiro T."/>
            <person name="Shiraishi A."/>
            <person name="Nakayama K."/>
            <person name="Satake H."/>
        </authorList>
    </citation>
    <scope>NUCLEOTIDE SEQUENCE</scope>
</reference>
<evidence type="ECO:0000313" key="2">
    <source>
        <dbReference type="Proteomes" id="UP001151760"/>
    </source>
</evidence>
<dbReference type="Proteomes" id="UP001151760">
    <property type="component" value="Unassembled WGS sequence"/>
</dbReference>